<name>A0A1G9Q4S1_9PROT</name>
<feature type="transmembrane region" description="Helical" evidence="1">
    <location>
        <begin position="53"/>
        <end position="70"/>
    </location>
</feature>
<sequence>MTTPGPGRLNALQAWVVAFALCGLPAIALAWGLVFSGFTAAGLIDPPMMEAKSVVLVWLIPGLVGTAIWMRPVENYIRRVFFDLPSVETTYGTAHGDAVSDAAEAALIEAVQREMGRP</sequence>
<dbReference type="STRING" id="144026.SAMN04488568_104140"/>
<evidence type="ECO:0000313" key="2">
    <source>
        <dbReference type="EMBL" id="SDM05335.1"/>
    </source>
</evidence>
<keyword evidence="1" id="KW-0812">Transmembrane</keyword>
<feature type="transmembrane region" description="Helical" evidence="1">
    <location>
        <begin position="12"/>
        <end position="33"/>
    </location>
</feature>
<organism evidence="2 3">
    <name type="scientific">Maricaulis salignorans</name>
    <dbReference type="NCBI Taxonomy" id="144026"/>
    <lineage>
        <taxon>Bacteria</taxon>
        <taxon>Pseudomonadati</taxon>
        <taxon>Pseudomonadota</taxon>
        <taxon>Alphaproteobacteria</taxon>
        <taxon>Maricaulales</taxon>
        <taxon>Maricaulaceae</taxon>
        <taxon>Maricaulis</taxon>
    </lineage>
</organism>
<keyword evidence="3" id="KW-1185">Reference proteome</keyword>
<dbReference type="Proteomes" id="UP000199759">
    <property type="component" value="Unassembled WGS sequence"/>
</dbReference>
<dbReference type="AlphaFoldDB" id="A0A1G9Q4S1"/>
<dbReference type="OrthoDB" id="7274881at2"/>
<gene>
    <name evidence="2" type="ORF">SAMN04488568_104140</name>
</gene>
<dbReference type="RefSeq" id="WP_091767934.1">
    <property type="nucleotide sequence ID" value="NZ_FNHG01000004.1"/>
</dbReference>
<accession>A0A1G9Q4S1</accession>
<protein>
    <submittedName>
        <fullName evidence="2">Uncharacterized protein</fullName>
    </submittedName>
</protein>
<evidence type="ECO:0000256" key="1">
    <source>
        <dbReference type="SAM" id="Phobius"/>
    </source>
</evidence>
<evidence type="ECO:0000313" key="3">
    <source>
        <dbReference type="Proteomes" id="UP000199759"/>
    </source>
</evidence>
<reference evidence="2 3" key="1">
    <citation type="submission" date="2016-10" db="EMBL/GenBank/DDBJ databases">
        <authorList>
            <person name="de Groot N.N."/>
        </authorList>
    </citation>
    <scope>NUCLEOTIDE SEQUENCE [LARGE SCALE GENOMIC DNA]</scope>
    <source>
        <strain evidence="2 3">DSM 16077</strain>
    </source>
</reference>
<proteinExistence type="predicted"/>
<keyword evidence="1" id="KW-1133">Transmembrane helix</keyword>
<keyword evidence="1" id="KW-0472">Membrane</keyword>
<dbReference type="EMBL" id="FNHG01000004">
    <property type="protein sequence ID" value="SDM05335.1"/>
    <property type="molecule type" value="Genomic_DNA"/>
</dbReference>